<evidence type="ECO:0000313" key="4">
    <source>
        <dbReference type="Proteomes" id="UP000010138"/>
    </source>
</evidence>
<dbReference type="InterPro" id="IPR011089">
    <property type="entry name" value="GmrSD_C"/>
</dbReference>
<reference evidence="3 4" key="1">
    <citation type="submission" date="2011-04" db="EMBL/GenBank/DDBJ databases">
        <authorList>
            <person name="Durkin A.S."/>
            <person name="Radune D."/>
            <person name="Hostetler J."/>
            <person name="Torralba M."/>
            <person name="Gillis M."/>
            <person name="Methe B."/>
            <person name="Sutton G."/>
            <person name="Nelson K.E."/>
        </authorList>
    </citation>
    <scope>NUCLEOTIDE SEQUENCE [LARGE SCALE GENOMIC DNA]</scope>
    <source>
        <strain evidence="3 4">SK1076</strain>
    </source>
</reference>
<feature type="domain" description="GmrSD restriction endonucleases N-terminal" evidence="1">
    <location>
        <begin position="9"/>
        <end position="245"/>
    </location>
</feature>
<evidence type="ECO:0000313" key="3">
    <source>
        <dbReference type="EMBL" id="EGL85555.1"/>
    </source>
</evidence>
<name>F5W1B1_9STRE</name>
<proteinExistence type="predicted"/>
<protein>
    <recommendedName>
        <fullName evidence="5">DUF262 domain-containing protein</fullName>
    </recommendedName>
</protein>
<dbReference type="InterPro" id="IPR004919">
    <property type="entry name" value="GmrSD_N"/>
</dbReference>
<dbReference type="PANTHER" id="PTHR35149:SF1">
    <property type="entry name" value="DUF5655 DOMAIN-CONTAINING PROTEIN"/>
    <property type="match status" value="1"/>
</dbReference>
<comment type="caution">
    <text evidence="3">The sequence shown here is derived from an EMBL/GenBank/DDBJ whole genome shotgun (WGS) entry which is preliminary data.</text>
</comment>
<evidence type="ECO:0000259" key="1">
    <source>
        <dbReference type="Pfam" id="PF03235"/>
    </source>
</evidence>
<dbReference type="EMBL" id="AFNN01000021">
    <property type="protein sequence ID" value="EGL85555.1"/>
    <property type="molecule type" value="Genomic_DNA"/>
</dbReference>
<dbReference type="RefSeq" id="WP_006150911.1">
    <property type="nucleotide sequence ID" value="NZ_AFNN01000021.1"/>
</dbReference>
<evidence type="ECO:0008006" key="5">
    <source>
        <dbReference type="Google" id="ProtNLM"/>
    </source>
</evidence>
<dbReference type="Proteomes" id="UP000010138">
    <property type="component" value="Unassembled WGS sequence"/>
</dbReference>
<dbReference type="Pfam" id="PF07510">
    <property type="entry name" value="GmrSD_C"/>
    <property type="match status" value="1"/>
</dbReference>
<dbReference type="AlphaFoldDB" id="F5W1B1"/>
<dbReference type="Pfam" id="PF03235">
    <property type="entry name" value="GmrSD_N"/>
    <property type="match status" value="1"/>
</dbReference>
<dbReference type="OrthoDB" id="9798761at2"/>
<dbReference type="PANTHER" id="PTHR35149">
    <property type="entry name" value="SLL5132 PROTEIN"/>
    <property type="match status" value="1"/>
</dbReference>
<evidence type="ECO:0000259" key="2">
    <source>
        <dbReference type="Pfam" id="PF07510"/>
    </source>
</evidence>
<organism evidence="3 4">
    <name type="scientific">Streptococcus infantis SK1076</name>
    <dbReference type="NCBI Taxonomy" id="1005705"/>
    <lineage>
        <taxon>Bacteria</taxon>
        <taxon>Bacillati</taxon>
        <taxon>Bacillota</taxon>
        <taxon>Bacilli</taxon>
        <taxon>Lactobacillales</taxon>
        <taxon>Streptococcaceae</taxon>
        <taxon>Streptococcus</taxon>
    </lineage>
</organism>
<gene>
    <name evidence="3" type="ORF">HMPREF9967_0322</name>
</gene>
<feature type="domain" description="GmrSD restriction endonucleases C-terminal" evidence="2">
    <location>
        <begin position="554"/>
        <end position="699"/>
    </location>
</feature>
<accession>F5W1B1</accession>
<sequence length="723" mass="86789">MESGLNNLYKLFTNGIYRIPDYQRGYAWGTKEVEDFWEDLFNLSAERQHYGGVITLEEIPKNELDKNKTDRWFLNKINRTPYYVVDGQQRLTTAMILLKVIIEVAKSHKLNTLNEFDSISEIEKDFIVLKREADNAFYLPFSYETENDSYGFYISKILELDGLEDKYPIYESKYSDNLQNALEFFKKKVSKLNQEDIDVLYTKLVHKLVFNRYVIDSNLDIHVTFETMNNRGRILSTLELLKNRLIYLTTLYTEISLEKRIEVKNQINDVWKIIYRSIGEIDHSENIFNWSMRRYRFYSMTTDDIFLDAQLTAYPIHKFKNYLEPDEQKMYERNTLVLHSENLLKNIFTSQNVIQKKLKLKDIQEYIQDLRISIRVWKDMQLTVSSSDDVKIKEYLSRINFLTVTNYRNTRSRDFVIPKEISSDVIEMDSMEDLFNSIAKEDRHSFYDTQSISDLIQKFIFKLLKTESTNLLPTLRNIEKFLFLDSFIPDSSELRYDELDRKIRVLQFNTFILLCYLDRQPNINEELLNKFNRQMTKIHKEYFKIIPKSYDVLSNTQFYSDSPRLSYYILTQYNLELMDRSKETFSETDRLCFYFNKQSYNIEHIYPRNHRFNYWNERFGSLNQKDREKYKNTLGNLIVISARKNEKLENKSYPDKCDFKEINNPTGYKYGTMAERYLCEKYSDWTPESIYKRGREILEFVHKEWGIKIPPKDAKKVLGLPEK</sequence>
<dbReference type="eggNOG" id="COG1479">
    <property type="taxonomic scope" value="Bacteria"/>
</dbReference>